<reference evidence="6 7" key="1">
    <citation type="submission" date="2014-07" db="EMBL/GenBank/DDBJ databases">
        <title>Draft Genome Sequence of Gephyronic Acid Producer, Cystobacter violaceus Strain Cb vi76.</title>
        <authorList>
            <person name="Stevens D.C."/>
            <person name="Young J."/>
            <person name="Carmichael R."/>
            <person name="Tan J."/>
            <person name="Taylor R.E."/>
        </authorList>
    </citation>
    <scope>NUCLEOTIDE SEQUENCE [LARGE SCALE GENOMIC DNA]</scope>
    <source>
        <strain evidence="6 7">Cb vi76</strain>
    </source>
</reference>
<evidence type="ECO:0000313" key="7">
    <source>
        <dbReference type="Proteomes" id="UP000028547"/>
    </source>
</evidence>
<dbReference type="CDD" id="cd00609">
    <property type="entry name" value="AAT_like"/>
    <property type="match status" value="1"/>
</dbReference>
<name>A0A084SJI8_9BACT</name>
<dbReference type="PANTHER" id="PTHR42790:SF19">
    <property type="entry name" value="KYNURENINE_ALPHA-AMINOADIPATE AMINOTRANSFERASE, MITOCHONDRIAL"/>
    <property type="match status" value="1"/>
</dbReference>
<accession>A0A084SJI8</accession>
<proteinExistence type="predicted"/>
<evidence type="ECO:0000256" key="2">
    <source>
        <dbReference type="ARBA" id="ARBA00022576"/>
    </source>
</evidence>
<dbReference type="Gene3D" id="3.40.640.10">
    <property type="entry name" value="Type I PLP-dependent aspartate aminotransferase-like (Major domain)"/>
    <property type="match status" value="1"/>
</dbReference>
<dbReference type="EMBL" id="JPMI01000280">
    <property type="protein sequence ID" value="KFA88623.1"/>
    <property type="molecule type" value="Genomic_DNA"/>
</dbReference>
<dbReference type="GO" id="GO:1901605">
    <property type="term" value="P:alpha-amino acid metabolic process"/>
    <property type="evidence" value="ECO:0007669"/>
    <property type="project" value="TreeGrafter"/>
</dbReference>
<dbReference type="InterPro" id="IPR050859">
    <property type="entry name" value="Class-I_PLP-dep_aminotransf"/>
</dbReference>
<organism evidence="6 7">
    <name type="scientific">Archangium violaceum Cb vi76</name>
    <dbReference type="NCBI Taxonomy" id="1406225"/>
    <lineage>
        <taxon>Bacteria</taxon>
        <taxon>Pseudomonadati</taxon>
        <taxon>Myxococcota</taxon>
        <taxon>Myxococcia</taxon>
        <taxon>Myxococcales</taxon>
        <taxon>Cystobacterineae</taxon>
        <taxon>Archangiaceae</taxon>
        <taxon>Archangium</taxon>
    </lineage>
</organism>
<protein>
    <recommendedName>
        <fullName evidence="5">Aminotransferase class I/classII large domain-containing protein</fullName>
    </recommendedName>
</protein>
<keyword evidence="3" id="KW-0808">Transferase</keyword>
<evidence type="ECO:0000313" key="6">
    <source>
        <dbReference type="EMBL" id="KFA88623.1"/>
    </source>
</evidence>
<evidence type="ECO:0000259" key="5">
    <source>
        <dbReference type="Pfam" id="PF00155"/>
    </source>
</evidence>
<dbReference type="PANTHER" id="PTHR42790">
    <property type="entry name" value="AMINOTRANSFERASE"/>
    <property type="match status" value="1"/>
</dbReference>
<dbReference type="InterPro" id="IPR015424">
    <property type="entry name" value="PyrdxlP-dep_Trfase"/>
</dbReference>
<dbReference type="InterPro" id="IPR015422">
    <property type="entry name" value="PyrdxlP-dep_Trfase_small"/>
</dbReference>
<comment type="caution">
    <text evidence="6">The sequence shown here is derived from an EMBL/GenBank/DDBJ whole genome shotgun (WGS) entry which is preliminary data.</text>
</comment>
<dbReference type="RefSeq" id="WP_043408077.1">
    <property type="nucleotide sequence ID" value="NZ_JPMI01000280.1"/>
</dbReference>
<evidence type="ECO:0000256" key="1">
    <source>
        <dbReference type="ARBA" id="ARBA00001933"/>
    </source>
</evidence>
<dbReference type="Proteomes" id="UP000028547">
    <property type="component" value="Unassembled WGS sequence"/>
</dbReference>
<gene>
    <name evidence="6" type="ORF">Q664_40070</name>
</gene>
<evidence type="ECO:0000256" key="4">
    <source>
        <dbReference type="ARBA" id="ARBA00022898"/>
    </source>
</evidence>
<keyword evidence="2" id="KW-0032">Aminotransferase</keyword>
<comment type="cofactor">
    <cofactor evidence="1">
        <name>pyridoxal 5'-phosphate</name>
        <dbReference type="ChEBI" id="CHEBI:597326"/>
    </cofactor>
</comment>
<dbReference type="SUPFAM" id="SSF53383">
    <property type="entry name" value="PLP-dependent transferases"/>
    <property type="match status" value="1"/>
</dbReference>
<keyword evidence="4" id="KW-0663">Pyridoxal phosphate</keyword>
<dbReference type="AlphaFoldDB" id="A0A084SJI8"/>
<dbReference type="GO" id="GO:0008483">
    <property type="term" value="F:transaminase activity"/>
    <property type="evidence" value="ECO:0007669"/>
    <property type="project" value="UniProtKB-KW"/>
</dbReference>
<feature type="domain" description="Aminotransferase class I/classII large" evidence="5">
    <location>
        <begin position="74"/>
        <end position="388"/>
    </location>
</feature>
<dbReference type="Pfam" id="PF00155">
    <property type="entry name" value="Aminotran_1_2"/>
    <property type="match status" value="1"/>
</dbReference>
<dbReference type="InterPro" id="IPR004839">
    <property type="entry name" value="Aminotransferase_I/II_large"/>
</dbReference>
<dbReference type="InterPro" id="IPR015421">
    <property type="entry name" value="PyrdxlP-dep_Trfase_major"/>
</dbReference>
<dbReference type="Gene3D" id="3.90.1150.10">
    <property type="entry name" value="Aspartate Aminotransferase, domain 1"/>
    <property type="match status" value="1"/>
</dbReference>
<dbReference type="GO" id="GO:0030170">
    <property type="term" value="F:pyridoxal phosphate binding"/>
    <property type="evidence" value="ECO:0007669"/>
    <property type="project" value="InterPro"/>
</dbReference>
<evidence type="ECO:0000256" key="3">
    <source>
        <dbReference type="ARBA" id="ARBA00022679"/>
    </source>
</evidence>
<sequence>MPPDSSTPPLPMASWLRQIARTPQQDSFELLSRPGMLSLALGLPAAELFPGEALARAAGSLSSAAALQYRAPEESLKPHVLELMSARGVRCSASQIFFTVGAQQGMSLLLRLLLDPGQEVMAEEISYTGFAGALAPHDCKLLTVPTNVETGIDVDAVEARLRNGARPRVLYVMADGHNPLGVSLPLEKRKRLAALAREFGFYILEDDAYGQLCFGAGSPTIRSFEERWVLYIGSFSKILAPSLRLGWVVVPEELAAELANVKEGSDLDVASYSQHVASAALGTGFLGKHVAALKEEYRQRRDAMERALAEHFPSGASWSHPEGGFFTWVELPRHLNATQLLRRAADEQRVAFMPGGAFSLRPGAGDNCMRLSFSYCAPAVIEDGVARLGKLLRSVR</sequence>